<accession>U5FIL1</accession>
<proteinExistence type="predicted"/>
<organism evidence="1 2">
    <name type="scientific">Populus trichocarpa</name>
    <name type="common">Western balsam poplar</name>
    <name type="synonym">Populus balsamifera subsp. trichocarpa</name>
    <dbReference type="NCBI Taxonomy" id="3694"/>
    <lineage>
        <taxon>Eukaryota</taxon>
        <taxon>Viridiplantae</taxon>
        <taxon>Streptophyta</taxon>
        <taxon>Embryophyta</taxon>
        <taxon>Tracheophyta</taxon>
        <taxon>Spermatophyta</taxon>
        <taxon>Magnoliopsida</taxon>
        <taxon>eudicotyledons</taxon>
        <taxon>Gunneridae</taxon>
        <taxon>Pentapetalae</taxon>
        <taxon>rosids</taxon>
        <taxon>fabids</taxon>
        <taxon>Malpighiales</taxon>
        <taxon>Salicaceae</taxon>
        <taxon>Saliceae</taxon>
        <taxon>Populus</taxon>
    </lineage>
</organism>
<evidence type="ECO:0000313" key="1">
    <source>
        <dbReference type="EMBL" id="PNS91129.1"/>
    </source>
</evidence>
<protein>
    <submittedName>
        <fullName evidence="1">Uncharacterized protein</fullName>
    </submittedName>
</protein>
<dbReference type="Proteomes" id="UP000006729">
    <property type="component" value="Chromosome 19"/>
</dbReference>
<gene>
    <name evidence="1" type="ORF">POPTR_019G082800</name>
</gene>
<name>U5FIL1_POPTR</name>
<dbReference type="InParanoid" id="U5FIL1"/>
<sequence>MKITHGACSSVALAGFALPECPGSSSRVYPTLEGLTAVVNSCDLFRPRPGFDPLCVRLSPPRCLTCSWACRMSSGPWGIVVVRVSWPGHPT</sequence>
<dbReference type="AlphaFoldDB" id="U5FIL1"/>
<dbReference type="HOGENOM" id="CLU_2431117_0_0_1"/>
<reference evidence="1 2" key="1">
    <citation type="journal article" date="2006" name="Science">
        <title>The genome of black cottonwood, Populus trichocarpa (Torr. &amp; Gray).</title>
        <authorList>
            <person name="Tuskan G.A."/>
            <person name="Difazio S."/>
            <person name="Jansson S."/>
            <person name="Bohlmann J."/>
            <person name="Grigoriev I."/>
            <person name="Hellsten U."/>
            <person name="Putnam N."/>
            <person name="Ralph S."/>
            <person name="Rombauts S."/>
            <person name="Salamov A."/>
            <person name="Schein J."/>
            <person name="Sterck L."/>
            <person name="Aerts A."/>
            <person name="Bhalerao R.R."/>
            <person name="Bhalerao R.P."/>
            <person name="Blaudez D."/>
            <person name="Boerjan W."/>
            <person name="Brun A."/>
            <person name="Brunner A."/>
            <person name="Busov V."/>
            <person name="Campbell M."/>
            <person name="Carlson J."/>
            <person name="Chalot M."/>
            <person name="Chapman J."/>
            <person name="Chen G.L."/>
            <person name="Cooper D."/>
            <person name="Coutinho P.M."/>
            <person name="Couturier J."/>
            <person name="Covert S."/>
            <person name="Cronk Q."/>
            <person name="Cunningham R."/>
            <person name="Davis J."/>
            <person name="Degroeve S."/>
            <person name="Dejardin A."/>
            <person name="Depamphilis C."/>
            <person name="Detter J."/>
            <person name="Dirks B."/>
            <person name="Dubchak I."/>
            <person name="Duplessis S."/>
            <person name="Ehlting J."/>
            <person name="Ellis B."/>
            <person name="Gendler K."/>
            <person name="Goodstein D."/>
            <person name="Gribskov M."/>
            <person name="Grimwood J."/>
            <person name="Groover A."/>
            <person name="Gunter L."/>
            <person name="Hamberger B."/>
            <person name="Heinze B."/>
            <person name="Helariutta Y."/>
            <person name="Henrissat B."/>
            <person name="Holligan D."/>
            <person name="Holt R."/>
            <person name="Huang W."/>
            <person name="Islam-Faridi N."/>
            <person name="Jones S."/>
            <person name="Jones-Rhoades M."/>
            <person name="Jorgensen R."/>
            <person name="Joshi C."/>
            <person name="Kangasjarvi J."/>
            <person name="Karlsson J."/>
            <person name="Kelleher C."/>
            <person name="Kirkpatrick R."/>
            <person name="Kirst M."/>
            <person name="Kohler A."/>
            <person name="Kalluri U."/>
            <person name="Larimer F."/>
            <person name="Leebens-Mack J."/>
            <person name="Leple J.C."/>
            <person name="Locascio P."/>
            <person name="Lou Y."/>
            <person name="Lucas S."/>
            <person name="Martin F."/>
            <person name="Montanini B."/>
            <person name="Napoli C."/>
            <person name="Nelson D.R."/>
            <person name="Nelson C."/>
            <person name="Nieminen K."/>
            <person name="Nilsson O."/>
            <person name="Pereda V."/>
            <person name="Peter G."/>
            <person name="Philippe R."/>
            <person name="Pilate G."/>
            <person name="Poliakov A."/>
            <person name="Razumovskaya J."/>
            <person name="Richardson P."/>
            <person name="Rinaldi C."/>
            <person name="Ritland K."/>
            <person name="Rouze P."/>
            <person name="Ryaboy D."/>
            <person name="Schmutz J."/>
            <person name="Schrader J."/>
            <person name="Segerman B."/>
            <person name="Shin H."/>
            <person name="Siddiqui A."/>
            <person name="Sterky F."/>
            <person name="Terry A."/>
            <person name="Tsai C.J."/>
            <person name="Uberbacher E."/>
            <person name="Unneberg P."/>
            <person name="Vahala J."/>
            <person name="Wall K."/>
            <person name="Wessler S."/>
            <person name="Yang G."/>
            <person name="Yin T."/>
            <person name="Douglas C."/>
            <person name="Marra M."/>
            <person name="Sandberg G."/>
            <person name="Van de Peer Y."/>
            <person name="Rokhsar D."/>
        </authorList>
    </citation>
    <scope>NUCLEOTIDE SEQUENCE [LARGE SCALE GENOMIC DNA]</scope>
    <source>
        <strain evidence="2">cv. Nisqually</strain>
    </source>
</reference>
<keyword evidence="2" id="KW-1185">Reference proteome</keyword>
<evidence type="ECO:0000313" key="2">
    <source>
        <dbReference type="Proteomes" id="UP000006729"/>
    </source>
</evidence>
<dbReference type="EMBL" id="CM009308">
    <property type="protein sequence ID" value="PNS91129.1"/>
    <property type="molecule type" value="Genomic_DNA"/>
</dbReference>